<dbReference type="HAMAP" id="MF_01106">
    <property type="entry name" value="ArgJ"/>
    <property type="match status" value="1"/>
</dbReference>
<dbReference type="EC" id="2.3.1.1" evidence="6"/>
<dbReference type="PANTHER" id="PTHR23100">
    <property type="entry name" value="ARGININE BIOSYNTHESIS BIFUNCTIONAL PROTEIN ARGJ"/>
    <property type="match status" value="1"/>
</dbReference>
<comment type="catalytic activity">
    <reaction evidence="6">
        <text>N(2)-acetyl-L-ornithine + L-glutamate = N-acetyl-L-glutamate + L-ornithine</text>
        <dbReference type="Rhea" id="RHEA:15349"/>
        <dbReference type="ChEBI" id="CHEBI:29985"/>
        <dbReference type="ChEBI" id="CHEBI:44337"/>
        <dbReference type="ChEBI" id="CHEBI:46911"/>
        <dbReference type="ChEBI" id="CHEBI:57805"/>
        <dbReference type="EC" id="2.3.1.35"/>
    </reaction>
</comment>
<feature type="chain" id="PRO_5044939159" description="Arginine biosynthesis bifunctional protein ArgJ beta chain" evidence="6">
    <location>
        <begin position="200"/>
        <end position="410"/>
    </location>
</feature>
<comment type="pathway">
    <text evidence="6">Amino-acid biosynthesis; L-arginine biosynthesis; L-ornithine and N-acetyl-L-glutamate from L-glutamate and N(2)-acetyl-L-ornithine (cyclic): step 1/1.</text>
</comment>
<protein>
    <recommendedName>
        <fullName evidence="6">Arginine biosynthesis bifunctional protein ArgJ</fullName>
    </recommendedName>
    <domain>
        <recommendedName>
            <fullName evidence="6">Glutamate N-acetyltransferase</fullName>
            <ecNumber evidence="6">2.3.1.35</ecNumber>
        </recommendedName>
        <alternativeName>
            <fullName evidence="6">Ornithine acetyltransferase</fullName>
            <shortName evidence="6">OATase</shortName>
        </alternativeName>
        <alternativeName>
            <fullName evidence="6">Ornithine transacetylase</fullName>
        </alternativeName>
    </domain>
    <domain>
        <recommendedName>
            <fullName evidence="6">Amino-acid acetyltransferase</fullName>
            <ecNumber evidence="6">2.3.1.1</ecNumber>
        </recommendedName>
        <alternativeName>
            <fullName evidence="6">N-acetylglutamate synthase</fullName>
            <shortName evidence="6">AGSase</shortName>
        </alternativeName>
    </domain>
    <component>
        <recommendedName>
            <fullName evidence="6">Arginine biosynthesis bifunctional protein ArgJ alpha chain</fullName>
        </recommendedName>
    </component>
    <component>
        <recommendedName>
            <fullName evidence="6">Arginine biosynthesis bifunctional protein ArgJ beta chain</fullName>
        </recommendedName>
    </component>
</protein>
<dbReference type="InterPro" id="IPR016117">
    <property type="entry name" value="ArgJ-like_dom_sf"/>
</dbReference>
<keyword evidence="8" id="KW-1185">Reference proteome</keyword>
<evidence type="ECO:0000313" key="8">
    <source>
        <dbReference type="Proteomes" id="UP001275932"/>
    </source>
</evidence>
<organism evidence="7 8">
    <name type="scientific">Intestinicryptomonas porci</name>
    <dbReference type="NCBI Taxonomy" id="2926320"/>
    <lineage>
        <taxon>Bacteria</taxon>
        <taxon>Pseudomonadati</taxon>
        <taxon>Verrucomicrobiota</taxon>
        <taxon>Opitutia</taxon>
        <taxon>Opitutales</taxon>
        <taxon>Intestinicryptomonaceae</taxon>
        <taxon>Intestinicryptomonas</taxon>
    </lineage>
</organism>
<evidence type="ECO:0000256" key="5">
    <source>
        <dbReference type="ARBA" id="ARBA00023315"/>
    </source>
</evidence>
<feature type="binding site" evidence="6">
    <location>
        <position position="200"/>
    </location>
    <ligand>
        <name>substrate</name>
    </ligand>
</feature>
<comment type="similarity">
    <text evidence="1 6">Belongs to the ArgJ family.</text>
</comment>
<keyword evidence="6" id="KW-0028">Amino-acid biosynthesis</keyword>
<keyword evidence="6" id="KW-0511">Multifunctional enzyme</keyword>
<evidence type="ECO:0000256" key="4">
    <source>
        <dbReference type="ARBA" id="ARBA00022813"/>
    </source>
</evidence>
<dbReference type="PANTHER" id="PTHR23100:SF0">
    <property type="entry name" value="ARGININE BIOSYNTHESIS BIFUNCTIONAL PROTEIN ARGJ, MITOCHONDRIAL"/>
    <property type="match status" value="1"/>
</dbReference>
<proteinExistence type="inferred from homology"/>
<keyword evidence="6" id="KW-0963">Cytoplasm</keyword>
<feature type="site" description="Cleavage; by autolysis" evidence="6">
    <location>
        <begin position="199"/>
        <end position="200"/>
    </location>
</feature>
<accession>A0ABU4WG23</accession>
<dbReference type="NCBIfam" id="NF003802">
    <property type="entry name" value="PRK05388.1"/>
    <property type="match status" value="1"/>
</dbReference>
<dbReference type="Proteomes" id="UP001275932">
    <property type="component" value="Unassembled WGS sequence"/>
</dbReference>
<feature type="active site" description="Nucleophile" evidence="6">
    <location>
        <position position="200"/>
    </location>
</feature>
<dbReference type="RefSeq" id="WP_370396967.1">
    <property type="nucleotide sequence ID" value="NZ_JALBUT010000005.1"/>
</dbReference>
<feature type="binding site" evidence="6">
    <location>
        <position position="285"/>
    </location>
    <ligand>
        <name>substrate</name>
    </ligand>
</feature>
<comment type="caution">
    <text evidence="7">The sequence shown here is derived from an EMBL/GenBank/DDBJ whole genome shotgun (WGS) entry which is preliminary data.</text>
</comment>
<comment type="function">
    <text evidence="6">Catalyzes two activities which are involved in the cyclic version of arginine biosynthesis: the synthesis of N-acetylglutamate from glutamate and acetyl-CoA as the acetyl donor, and of ornithine by transacetylation between N(2)-acetylornithine and glutamate.</text>
</comment>
<dbReference type="GO" id="GO:0004358">
    <property type="term" value="F:L-glutamate N-acetyltransferase activity, acting on acetyl-L-ornithine as donor"/>
    <property type="evidence" value="ECO:0007669"/>
    <property type="project" value="UniProtKB-EC"/>
</dbReference>
<comment type="pathway">
    <text evidence="6">Amino-acid biosynthesis; L-arginine biosynthesis; N(2)-acetyl-L-ornithine from L-glutamate: step 1/4.</text>
</comment>
<keyword evidence="4 6" id="KW-0068">Autocatalytic cleavage</keyword>
<comment type="caution">
    <text evidence="6">Lacks conserved residue(s) required for the propagation of feature annotation.</text>
</comment>
<dbReference type="Gene3D" id="3.10.20.340">
    <property type="entry name" value="ArgJ beta chain, C-terminal domain"/>
    <property type="match status" value="1"/>
</dbReference>
<gene>
    <name evidence="6 7" type="primary">argJ</name>
    <name evidence="7" type="ORF">MOX91_04915</name>
</gene>
<feature type="chain" id="PRO_5044939158" description="Arginine biosynthesis bifunctional protein ArgJ alpha chain" evidence="6">
    <location>
        <begin position="1"/>
        <end position="199"/>
    </location>
</feature>
<keyword evidence="6" id="KW-0055">Arginine biosynthesis</keyword>
<dbReference type="EC" id="2.3.1.35" evidence="6"/>
<dbReference type="InterPro" id="IPR002813">
    <property type="entry name" value="Arg_biosynth_ArgJ"/>
</dbReference>
<evidence type="ECO:0000256" key="1">
    <source>
        <dbReference type="ARBA" id="ARBA00006774"/>
    </source>
</evidence>
<feature type="binding site" evidence="6">
    <location>
        <position position="189"/>
    </location>
    <ligand>
        <name>substrate</name>
    </ligand>
</feature>
<comment type="subcellular location">
    <subcellularLocation>
        <location evidence="6">Cytoplasm</location>
    </subcellularLocation>
</comment>
<dbReference type="Gene3D" id="3.60.70.12">
    <property type="entry name" value="L-amino peptidase D-ALA esterase/amidase"/>
    <property type="match status" value="1"/>
</dbReference>
<comment type="subunit">
    <text evidence="2 6">Heterotetramer of two alpha and two beta chains.</text>
</comment>
<feature type="site" description="Involved in the stabilization of negative charge on the oxyanion by the formation of the oxyanion hole" evidence="6">
    <location>
        <position position="124"/>
    </location>
</feature>
<dbReference type="InterPro" id="IPR042195">
    <property type="entry name" value="ArgJ_beta_C"/>
</dbReference>
<dbReference type="CDD" id="cd02152">
    <property type="entry name" value="OAT"/>
    <property type="match status" value="1"/>
</dbReference>
<dbReference type="NCBIfam" id="TIGR00120">
    <property type="entry name" value="ArgJ"/>
    <property type="match status" value="1"/>
</dbReference>
<name>A0ABU4WG23_9BACT</name>
<evidence type="ECO:0000256" key="6">
    <source>
        <dbReference type="HAMAP-Rule" id="MF_01106"/>
    </source>
</evidence>
<feature type="site" description="Involved in the stabilization of negative charge on the oxyanion by the formation of the oxyanion hole" evidence="6">
    <location>
        <position position="125"/>
    </location>
</feature>
<dbReference type="SUPFAM" id="SSF56266">
    <property type="entry name" value="DmpA/ArgJ-like"/>
    <property type="match status" value="1"/>
</dbReference>
<keyword evidence="3 6" id="KW-0808">Transferase</keyword>
<dbReference type="EMBL" id="JALBUT010000005">
    <property type="protein sequence ID" value="MDX8415520.1"/>
    <property type="molecule type" value="Genomic_DNA"/>
</dbReference>
<sequence length="410" mass="43879">MKPYSIEISDNCSGLAEVDGFSLAGVACDIRNKNDMSRLDLALVKLEKPSAAAGVFTTNDVKAAPVLTDIAHLSRTRTISAIVANSGNANACTGEEGLRDASEMCAKVAAGLSVDKTQVLVCSTGRIGERMPMEKVSKGIEEALKQAAPTKENGLKAANAILTSDTKIKVVCAKVLCEGRMFTVAGMAKGAGMIEPNMATMLCFIGSDVDASQSTIKQALSFAVSKSFNRITIDGDMSTNDTVLAVCSAKSGILVEPNTVFFEAYKDALTAVCRELARKIVADGERITKVVEMRVKGASSSEQAEKICRAICNSLLVKSSWYGSDPNWGRLADAAGYARTGLDFSKMDLHYDNIAVLKQGEPQVQNKASWKEVVSRKEFVITMNLNLGDFEESLLTTDLSEAYVDFNKGE</sequence>
<keyword evidence="5 6" id="KW-0012">Acyltransferase</keyword>
<feature type="binding site" evidence="6">
    <location>
        <position position="407"/>
    </location>
    <ligand>
        <name>substrate</name>
    </ligand>
</feature>
<comment type="catalytic activity">
    <reaction evidence="6">
        <text>L-glutamate + acetyl-CoA = N-acetyl-L-glutamate + CoA + H(+)</text>
        <dbReference type="Rhea" id="RHEA:24292"/>
        <dbReference type="ChEBI" id="CHEBI:15378"/>
        <dbReference type="ChEBI" id="CHEBI:29985"/>
        <dbReference type="ChEBI" id="CHEBI:44337"/>
        <dbReference type="ChEBI" id="CHEBI:57287"/>
        <dbReference type="ChEBI" id="CHEBI:57288"/>
        <dbReference type="EC" id="2.3.1.1"/>
    </reaction>
</comment>
<evidence type="ECO:0000313" key="7">
    <source>
        <dbReference type="EMBL" id="MDX8415520.1"/>
    </source>
</evidence>
<feature type="binding site" evidence="6">
    <location>
        <position position="163"/>
    </location>
    <ligand>
        <name>substrate</name>
    </ligand>
</feature>
<reference evidence="7 8" key="1">
    <citation type="submission" date="2022-03" db="EMBL/GenBank/DDBJ databases">
        <title>Novel taxa within the pig intestine.</title>
        <authorList>
            <person name="Wylensek D."/>
            <person name="Bishof K."/>
            <person name="Afrizal A."/>
            <person name="Clavel T."/>
        </authorList>
    </citation>
    <scope>NUCLEOTIDE SEQUENCE [LARGE SCALE GENOMIC DNA]</scope>
    <source>
        <strain evidence="7 8">CLA-KB-P66</strain>
    </source>
</reference>
<evidence type="ECO:0000256" key="2">
    <source>
        <dbReference type="ARBA" id="ARBA00011475"/>
    </source>
</evidence>
<dbReference type="Pfam" id="PF01960">
    <property type="entry name" value="ArgJ"/>
    <property type="match status" value="1"/>
</dbReference>
<evidence type="ECO:0000256" key="3">
    <source>
        <dbReference type="ARBA" id="ARBA00022679"/>
    </source>
</evidence>